<dbReference type="EMBL" id="QEHR01000004">
    <property type="protein sequence ID" value="PVW15248.1"/>
    <property type="molecule type" value="Genomic_DNA"/>
</dbReference>
<feature type="compositionally biased region" description="Basic and acidic residues" evidence="1">
    <location>
        <begin position="197"/>
        <end position="206"/>
    </location>
</feature>
<evidence type="ECO:0000313" key="2">
    <source>
        <dbReference type="EMBL" id="PVW15248.1"/>
    </source>
</evidence>
<gene>
    <name evidence="2" type="ORF">DDV96_07530</name>
</gene>
<evidence type="ECO:0000313" key="3">
    <source>
        <dbReference type="Proteomes" id="UP000245962"/>
    </source>
</evidence>
<protein>
    <recommendedName>
        <fullName evidence="4">SH3 domain-containing protein</fullName>
    </recommendedName>
</protein>
<proteinExistence type="predicted"/>
<dbReference type="OrthoDB" id="1427840at2"/>
<dbReference type="RefSeq" id="WP_116694138.1">
    <property type="nucleotide sequence ID" value="NZ_QEHR01000004.1"/>
</dbReference>
<dbReference type="Proteomes" id="UP000245962">
    <property type="component" value="Unassembled WGS sequence"/>
</dbReference>
<reference evidence="2 3" key="1">
    <citation type="submission" date="2018-04" db="EMBL/GenBank/DDBJ databases">
        <title>Marixanthomonas spongiae HN-E44 sp. nov., isolated from a marine sponge.</title>
        <authorList>
            <person name="Luo L."/>
            <person name="Zhuang L."/>
        </authorList>
    </citation>
    <scope>NUCLEOTIDE SEQUENCE [LARGE SCALE GENOMIC DNA]</scope>
    <source>
        <strain evidence="2 3">HN-E44</strain>
    </source>
</reference>
<accession>A0A2U0I2C2</accession>
<dbReference type="AlphaFoldDB" id="A0A2U0I2C2"/>
<sequence>MKKVAYSLLVFAVIVSVISCKNETKSNDASEVSEETNELALAEKETETTPEFMYVTASSGLTLREHNNLNSEKMGVMPYGTKVKVITPETEETMTVGGLKGGMHQVEFNQKTGYAFNGYLSKFFPPEEDLKAKIYAEDLKAQFLDVSFNETSGGTASKPTNTEILSLPTDNWHEAFYIAAELFDIPKSFAFPNPKGSPEETVKENNPKSGTWTSQLTVNRKDNTLEKINYEYRAKGFGYEVTITKEGNMMKLERTEKVE</sequence>
<name>A0A2U0I2C2_9FLAO</name>
<organism evidence="2 3">
    <name type="scientific">Marixanthomonas spongiae</name>
    <dbReference type="NCBI Taxonomy" id="2174845"/>
    <lineage>
        <taxon>Bacteria</taxon>
        <taxon>Pseudomonadati</taxon>
        <taxon>Bacteroidota</taxon>
        <taxon>Flavobacteriia</taxon>
        <taxon>Flavobacteriales</taxon>
        <taxon>Flavobacteriaceae</taxon>
        <taxon>Marixanthomonas</taxon>
    </lineage>
</organism>
<dbReference type="PROSITE" id="PS51257">
    <property type="entry name" value="PROKAR_LIPOPROTEIN"/>
    <property type="match status" value="1"/>
</dbReference>
<dbReference type="Gene3D" id="2.30.30.40">
    <property type="entry name" value="SH3 Domains"/>
    <property type="match status" value="1"/>
</dbReference>
<feature type="region of interest" description="Disordered" evidence="1">
    <location>
        <begin position="193"/>
        <end position="214"/>
    </location>
</feature>
<evidence type="ECO:0008006" key="4">
    <source>
        <dbReference type="Google" id="ProtNLM"/>
    </source>
</evidence>
<evidence type="ECO:0000256" key="1">
    <source>
        <dbReference type="SAM" id="MobiDB-lite"/>
    </source>
</evidence>
<comment type="caution">
    <text evidence="2">The sequence shown here is derived from an EMBL/GenBank/DDBJ whole genome shotgun (WGS) entry which is preliminary data.</text>
</comment>
<keyword evidence="3" id="KW-1185">Reference proteome</keyword>